<dbReference type="PANTHER" id="PTHR47894">
    <property type="entry name" value="HTH-TYPE TRANSCRIPTIONAL REGULATOR GADX"/>
    <property type="match status" value="1"/>
</dbReference>
<dbReference type="GO" id="GO:0003700">
    <property type="term" value="F:DNA-binding transcription factor activity"/>
    <property type="evidence" value="ECO:0007669"/>
    <property type="project" value="InterPro"/>
</dbReference>
<feature type="region of interest" description="Disordered" evidence="4">
    <location>
        <begin position="335"/>
        <end position="359"/>
    </location>
</feature>
<comment type="caution">
    <text evidence="6">The sequence shown here is derived from an EMBL/GenBank/DDBJ whole genome shotgun (WGS) entry which is preliminary data.</text>
</comment>
<feature type="compositionally biased region" description="Low complexity" evidence="4">
    <location>
        <begin position="335"/>
        <end position="345"/>
    </location>
</feature>
<evidence type="ECO:0000259" key="5">
    <source>
        <dbReference type="PROSITE" id="PS01124"/>
    </source>
</evidence>
<keyword evidence="3" id="KW-0804">Transcription</keyword>
<name>A0A367P9X2_CUPNE</name>
<dbReference type="InterPro" id="IPR018060">
    <property type="entry name" value="HTH_AraC"/>
</dbReference>
<evidence type="ECO:0000256" key="3">
    <source>
        <dbReference type="ARBA" id="ARBA00023163"/>
    </source>
</evidence>
<accession>A0A367P9X2</accession>
<dbReference type="Proteomes" id="UP000253501">
    <property type="component" value="Unassembled WGS sequence"/>
</dbReference>
<dbReference type="Pfam" id="PF12625">
    <property type="entry name" value="Arabinose_bd"/>
    <property type="match status" value="1"/>
</dbReference>
<dbReference type="PANTHER" id="PTHR47894:SF4">
    <property type="entry name" value="HTH-TYPE TRANSCRIPTIONAL REGULATOR GADX"/>
    <property type="match status" value="1"/>
</dbReference>
<organism evidence="6 7">
    <name type="scientific">Cupriavidus necator</name>
    <name type="common">Alcaligenes eutrophus</name>
    <name type="synonym">Ralstonia eutropha</name>
    <dbReference type="NCBI Taxonomy" id="106590"/>
    <lineage>
        <taxon>Bacteria</taxon>
        <taxon>Pseudomonadati</taxon>
        <taxon>Pseudomonadota</taxon>
        <taxon>Betaproteobacteria</taxon>
        <taxon>Burkholderiales</taxon>
        <taxon>Burkholderiaceae</taxon>
        <taxon>Cupriavidus</taxon>
    </lineage>
</organism>
<dbReference type="RefSeq" id="WP_114135170.1">
    <property type="nucleotide sequence ID" value="NZ_CP068435.1"/>
</dbReference>
<reference evidence="6 7" key="1">
    <citation type="submission" date="2018-04" db="EMBL/GenBank/DDBJ databases">
        <title>Cupriavidus necator CR12 genome sequencing and assembly.</title>
        <authorList>
            <person name="Ben Fekih I."/>
            <person name="Mazhar H.S."/>
            <person name="Bello S.K."/>
            <person name="Rensing C."/>
        </authorList>
    </citation>
    <scope>NUCLEOTIDE SEQUENCE [LARGE SCALE GENOMIC DNA]</scope>
    <source>
        <strain evidence="6 7">CR12</strain>
    </source>
</reference>
<evidence type="ECO:0000256" key="4">
    <source>
        <dbReference type="SAM" id="MobiDB-lite"/>
    </source>
</evidence>
<evidence type="ECO:0000256" key="1">
    <source>
        <dbReference type="ARBA" id="ARBA00023015"/>
    </source>
</evidence>
<dbReference type="GO" id="GO:0005829">
    <property type="term" value="C:cytosol"/>
    <property type="evidence" value="ECO:0007669"/>
    <property type="project" value="TreeGrafter"/>
</dbReference>
<proteinExistence type="predicted"/>
<dbReference type="Gene3D" id="1.10.10.60">
    <property type="entry name" value="Homeodomain-like"/>
    <property type="match status" value="1"/>
</dbReference>
<feature type="domain" description="HTH araC/xylS-type" evidence="5">
    <location>
        <begin position="235"/>
        <end position="333"/>
    </location>
</feature>
<dbReference type="PROSITE" id="PS01124">
    <property type="entry name" value="HTH_ARAC_FAMILY_2"/>
    <property type="match status" value="1"/>
</dbReference>
<dbReference type="SUPFAM" id="SSF46689">
    <property type="entry name" value="Homeodomain-like"/>
    <property type="match status" value="1"/>
</dbReference>
<keyword evidence="1" id="KW-0805">Transcription regulation</keyword>
<dbReference type="AlphaFoldDB" id="A0A367P9X2"/>
<dbReference type="InterPro" id="IPR032687">
    <property type="entry name" value="AraC-type_N"/>
</dbReference>
<dbReference type="GO" id="GO:0000976">
    <property type="term" value="F:transcription cis-regulatory region binding"/>
    <property type="evidence" value="ECO:0007669"/>
    <property type="project" value="TreeGrafter"/>
</dbReference>
<gene>
    <name evidence="6" type="ORF">DDK22_30555</name>
</gene>
<dbReference type="Pfam" id="PF12833">
    <property type="entry name" value="HTH_18"/>
    <property type="match status" value="1"/>
</dbReference>
<dbReference type="SMART" id="SM00342">
    <property type="entry name" value="HTH_ARAC"/>
    <property type="match status" value="1"/>
</dbReference>
<evidence type="ECO:0000256" key="2">
    <source>
        <dbReference type="ARBA" id="ARBA00023125"/>
    </source>
</evidence>
<evidence type="ECO:0000313" key="6">
    <source>
        <dbReference type="EMBL" id="RCJ04669.1"/>
    </source>
</evidence>
<sequence length="359" mass="39581">MHSVGRLVRSASLAGYIELMESLGLNAGTFLRKVGLSARLLKDPAVLIPSHAMRELLEVTANATGVEDLALRLAARRTLSSLGPISVVLKEEDSPRLALDALCRYLKLISPSLIMQIEEIGRTVVIREDLLPSQGRPTRQAMELAIAMMFRILSELIGPQWRAQQVCFTHRPPAEMSAHRAFFGRNLAFGQPFNGIVCAAADLHKPRTPDKSGATQLARDYLEAALVRRSGGIRETCRELIMALLPGGRCTAQEVARHLRIDRRTLHRHLTGEGMSFSLLLDEVRADLVKRHLQESDLPVGEIAGLLGFSNQSSFSHWFRAAFGCSVTQWRRQAANQSAEAPAAGPKRRRPPAPVVSRK</sequence>
<keyword evidence="2" id="KW-0238">DNA-binding</keyword>
<feature type="compositionally biased region" description="Basic residues" evidence="4">
    <location>
        <begin position="346"/>
        <end position="359"/>
    </location>
</feature>
<protein>
    <submittedName>
        <fullName evidence="6">AraC family transcriptional regulator</fullName>
    </submittedName>
</protein>
<evidence type="ECO:0000313" key="7">
    <source>
        <dbReference type="Proteomes" id="UP000253501"/>
    </source>
</evidence>
<dbReference type="EMBL" id="QDHA01000092">
    <property type="protein sequence ID" value="RCJ04669.1"/>
    <property type="molecule type" value="Genomic_DNA"/>
</dbReference>
<dbReference type="InterPro" id="IPR009057">
    <property type="entry name" value="Homeodomain-like_sf"/>
</dbReference>